<name>A0A6P1Y9T8_9FIRM</name>
<feature type="domain" description="Baseplate J-like central" evidence="2">
    <location>
        <begin position="179"/>
        <end position="257"/>
    </location>
</feature>
<gene>
    <name evidence="4" type="ORF">G3A45_01565</name>
</gene>
<comment type="similarity">
    <text evidence="1">Belongs to the Mu gp47/PBSX XkdT family.</text>
</comment>
<reference evidence="4 5" key="1">
    <citation type="submission" date="2020-02" db="EMBL/GenBank/DDBJ databases">
        <title>Thermophilic hydrogen producing bacteria, Caloranaerobacter azorensis.</title>
        <authorList>
            <person name="Baek K."/>
        </authorList>
    </citation>
    <scope>NUCLEOTIDE SEQUENCE [LARGE SCALE GENOMIC DNA]</scope>
    <source>
        <strain evidence="4 5">T3-1</strain>
    </source>
</reference>
<dbReference type="Proteomes" id="UP000464452">
    <property type="component" value="Chromosome"/>
</dbReference>
<dbReference type="PANTHER" id="PTHR37829:SF3">
    <property type="entry name" value="PROTEIN JAYE-RELATED"/>
    <property type="match status" value="1"/>
</dbReference>
<evidence type="ECO:0000256" key="1">
    <source>
        <dbReference type="ARBA" id="ARBA00038087"/>
    </source>
</evidence>
<dbReference type="InterPro" id="IPR058530">
    <property type="entry name" value="Baseplate_J-like_C"/>
</dbReference>
<accession>A0A6P1Y9T8</accession>
<evidence type="ECO:0000259" key="3">
    <source>
        <dbReference type="Pfam" id="PF26079"/>
    </source>
</evidence>
<organism evidence="4 5">
    <name type="scientific">Caloranaerobacter azorensis</name>
    <dbReference type="NCBI Taxonomy" id="116090"/>
    <lineage>
        <taxon>Bacteria</taxon>
        <taxon>Bacillati</taxon>
        <taxon>Bacillota</taxon>
        <taxon>Tissierellia</taxon>
        <taxon>Tissierellales</taxon>
        <taxon>Thermohalobacteraceae</taxon>
        <taxon>Caloranaerobacter</taxon>
    </lineage>
</organism>
<proteinExistence type="inferred from homology"/>
<feature type="domain" description="Baseplate J-like C-terminal" evidence="3">
    <location>
        <begin position="263"/>
        <end position="348"/>
    </location>
</feature>
<dbReference type="Pfam" id="PF26078">
    <property type="entry name" value="Baseplate_J_M"/>
    <property type="match status" value="1"/>
</dbReference>
<dbReference type="KEGG" id="cazo:G3A45_01565"/>
<dbReference type="Pfam" id="PF26079">
    <property type="entry name" value="Baseplate_J_C"/>
    <property type="match status" value="1"/>
</dbReference>
<evidence type="ECO:0000313" key="4">
    <source>
        <dbReference type="EMBL" id="QIB26110.1"/>
    </source>
</evidence>
<protein>
    <submittedName>
        <fullName evidence="4">Baseplate J/gp47 family protein</fullName>
    </submittedName>
</protein>
<evidence type="ECO:0000313" key="5">
    <source>
        <dbReference type="Proteomes" id="UP000464452"/>
    </source>
</evidence>
<dbReference type="EMBL" id="CP048617">
    <property type="protein sequence ID" value="QIB26110.1"/>
    <property type="molecule type" value="Genomic_DNA"/>
</dbReference>
<dbReference type="AlphaFoldDB" id="A0A6P1Y9T8"/>
<evidence type="ECO:0000259" key="2">
    <source>
        <dbReference type="Pfam" id="PF26078"/>
    </source>
</evidence>
<dbReference type="PANTHER" id="PTHR37829">
    <property type="entry name" value="PHAGE-LIKE ELEMENT PBSX PROTEIN XKDT"/>
    <property type="match status" value="1"/>
</dbReference>
<dbReference type="InterPro" id="IPR052399">
    <property type="entry name" value="Phage_Baseplate_Assmbl_Protein"/>
</dbReference>
<dbReference type="RefSeq" id="WP_163234290.1">
    <property type="nucleotide sequence ID" value="NZ_CP048617.1"/>
</dbReference>
<dbReference type="InterPro" id="IPR058531">
    <property type="entry name" value="Baseplate_J_M"/>
</dbReference>
<sequence length="349" mass="38403">MFEDRTYENILQELLDMAPPDIDTRQGSVYYDAAAPAAFKLAKFYADLQMTFNLVFIDSTEGEFLTEKAKEHGVERLPAKPAKRRVTFEGVTPNTGERFFAEQQYFVLKNDDEIGLYVEAEEPGEKANNIPIGTKLVPINNIFGLTSSTLGEIIEPGTEEESDDDLKRRLREKIAGPAENGNKQHYKTWCEEVAGVGRARIFPLWNGPNTVKGVLVDTQGLPASQTVVDLVQDYVDPGAQGLGEGVANLGAKFTAVAANAYNIDIYFQAVPKQGANLDDVRNEAIEAFTEYLKNIALNTPEGEDMIIRISAIGNIIYELASVLDYSNLTINGGTANIQIDIESVPVLGW</sequence>